<keyword evidence="7" id="KW-0206">Cytoskeleton</keyword>
<dbReference type="PANTHER" id="PTHR14594">
    <property type="entry name" value="CENTROSOMAL PROTEIN OF 70 KDA"/>
    <property type="match status" value="1"/>
</dbReference>
<dbReference type="GO" id="GO:0005815">
    <property type="term" value="C:microtubule organizing center"/>
    <property type="evidence" value="ECO:0007669"/>
    <property type="project" value="TreeGrafter"/>
</dbReference>
<dbReference type="AlphaFoldDB" id="A0AAD5XUQ0"/>
<comment type="subcellular location">
    <subcellularLocation>
        <location evidence="1">Cytoplasm</location>
        <location evidence="1">Cytoskeleton</location>
        <location evidence="1">Microtubule organizing center</location>
        <location evidence="1">Centrosome</location>
    </subcellularLocation>
</comment>
<keyword evidence="4" id="KW-0963">Cytoplasm</keyword>
<organism evidence="11 12">
    <name type="scientific">Clydaea vesicula</name>
    <dbReference type="NCBI Taxonomy" id="447962"/>
    <lineage>
        <taxon>Eukaryota</taxon>
        <taxon>Fungi</taxon>
        <taxon>Fungi incertae sedis</taxon>
        <taxon>Chytridiomycota</taxon>
        <taxon>Chytridiomycota incertae sedis</taxon>
        <taxon>Chytridiomycetes</taxon>
        <taxon>Lobulomycetales</taxon>
        <taxon>Lobulomycetaceae</taxon>
        <taxon>Clydaea</taxon>
    </lineage>
</organism>
<keyword evidence="6 9" id="KW-0175">Coiled coil</keyword>
<evidence type="ECO:0000256" key="5">
    <source>
        <dbReference type="ARBA" id="ARBA00022803"/>
    </source>
</evidence>
<dbReference type="EMBL" id="JADGJW010000470">
    <property type="protein sequence ID" value="KAJ3216598.1"/>
    <property type="molecule type" value="Genomic_DNA"/>
</dbReference>
<evidence type="ECO:0000256" key="10">
    <source>
        <dbReference type="SAM" id="MobiDB-lite"/>
    </source>
</evidence>
<evidence type="ECO:0000313" key="11">
    <source>
        <dbReference type="EMBL" id="KAJ3216598.1"/>
    </source>
</evidence>
<feature type="coiled-coil region" evidence="9">
    <location>
        <begin position="286"/>
        <end position="341"/>
    </location>
</feature>
<dbReference type="InterPro" id="IPR037692">
    <property type="entry name" value="CEP70"/>
</dbReference>
<name>A0AAD5XUQ0_9FUNG</name>
<evidence type="ECO:0000256" key="4">
    <source>
        <dbReference type="ARBA" id="ARBA00022490"/>
    </source>
</evidence>
<dbReference type="PANTHER" id="PTHR14594:SF1">
    <property type="entry name" value="CENTROSOMAL PROTEIN OF 70 KDA"/>
    <property type="match status" value="1"/>
</dbReference>
<feature type="compositionally biased region" description="Low complexity" evidence="10">
    <location>
        <begin position="1"/>
        <end position="18"/>
    </location>
</feature>
<evidence type="ECO:0000256" key="9">
    <source>
        <dbReference type="SAM" id="Coils"/>
    </source>
</evidence>
<keyword evidence="5" id="KW-0802">TPR repeat</keyword>
<reference evidence="11" key="1">
    <citation type="submission" date="2020-05" db="EMBL/GenBank/DDBJ databases">
        <title>Phylogenomic resolution of chytrid fungi.</title>
        <authorList>
            <person name="Stajich J.E."/>
            <person name="Amses K."/>
            <person name="Simmons R."/>
            <person name="Seto K."/>
            <person name="Myers J."/>
            <person name="Bonds A."/>
            <person name="Quandt C.A."/>
            <person name="Barry K."/>
            <person name="Liu P."/>
            <person name="Grigoriev I."/>
            <person name="Longcore J.E."/>
            <person name="James T.Y."/>
        </authorList>
    </citation>
    <scope>NUCLEOTIDE SEQUENCE</scope>
    <source>
        <strain evidence="11">JEL0476</strain>
    </source>
</reference>
<evidence type="ECO:0000256" key="7">
    <source>
        <dbReference type="ARBA" id="ARBA00023212"/>
    </source>
</evidence>
<feature type="region of interest" description="Disordered" evidence="10">
    <location>
        <begin position="668"/>
        <end position="687"/>
    </location>
</feature>
<evidence type="ECO:0000256" key="1">
    <source>
        <dbReference type="ARBA" id="ARBA00004300"/>
    </source>
</evidence>
<protein>
    <recommendedName>
        <fullName evidence="3">Centrosomal protein of 70 kDa</fullName>
    </recommendedName>
</protein>
<comment type="caution">
    <text evidence="11">The sequence shown here is derived from an EMBL/GenBank/DDBJ whole genome shotgun (WGS) entry which is preliminary data.</text>
</comment>
<feature type="region of interest" description="Disordered" evidence="10">
    <location>
        <begin position="1"/>
        <end position="20"/>
    </location>
</feature>
<dbReference type="GO" id="GO:0043015">
    <property type="term" value="F:gamma-tubulin binding"/>
    <property type="evidence" value="ECO:0007669"/>
    <property type="project" value="InterPro"/>
</dbReference>
<evidence type="ECO:0000256" key="3">
    <source>
        <dbReference type="ARBA" id="ARBA00018408"/>
    </source>
</evidence>
<dbReference type="GO" id="GO:0060271">
    <property type="term" value="P:cilium assembly"/>
    <property type="evidence" value="ECO:0007669"/>
    <property type="project" value="InterPro"/>
</dbReference>
<evidence type="ECO:0000313" key="12">
    <source>
        <dbReference type="Proteomes" id="UP001211065"/>
    </source>
</evidence>
<gene>
    <name evidence="11" type="ORF">HK099_005818</name>
</gene>
<sequence length="728" mass="84670">MDTHSNLSTPRSNTSSTNRSEKDVTAFVKYLLDGSGAEENVDFIALRKELDINQLGSSTNILDGLSYASSTSPKRLSEEEVNIFLEQFSEVRNNGNLSKDIVESTDNKIKENQLFQNRSNSKSSPQNVNLKETVADSQILDKGQREYSKTAENEAKAIEEYLENDNRTSFTKQREEEAEEILHNLSESLKWNGFDPLPSKVFSKASLTQVQIENLNQNLTKILNELEKKSALIHLISEKNNDLELELRKEKLLVKELNLKNTDSLNLDTKINLDLKKELESNFFALNELKLENVNLKNVIKTEKIKFVEKNRELEEKCETIKKLESDLSDILDKKEKERLRIERTFHDVTQKYHRNPSKSGLDRLTLEVISYYEEKLKNLELQLQQDDDHISYKSREYTDNSNINTSNFHKRESLQDDEIKDFIQHQLEKDLLETKKLLKKTENELELIKLENLNKLNNASDALDREFMSTRDLIQNDKRAYKLSTYSLESYSKHELQDMISNVCVKLGIENIKQLSSDLNDLERVIKLISQMQTFIDIVDDLVWQEQRSSKVPPHKLNDTLKLLKNLLPNREKFMELQDFLLSLMEIVGQKDKENINQLFNTIDKYAKAYTEQEKSIHEQLSNLEFILKKAEPEALKLDTEMNAEKLIFYTIQYIENKIMEEKQLRKSLRSSSKSEEKNLTVEGEEKDLKALGKVKNMMSDGEDEKKVAGHMEGKEEFNLFDSFTSE</sequence>
<comment type="function">
    <text evidence="8">Plays a role in the organization of both preexisting and nascent microtubules in interphase cells. During mitosis, required for the organization and orientation of the mitotic spindle.</text>
</comment>
<accession>A0AAD5XUQ0</accession>
<evidence type="ECO:0000256" key="6">
    <source>
        <dbReference type="ARBA" id="ARBA00023054"/>
    </source>
</evidence>
<proteinExistence type="predicted"/>
<evidence type="ECO:0000256" key="8">
    <source>
        <dbReference type="ARBA" id="ARBA00025273"/>
    </source>
</evidence>
<dbReference type="Proteomes" id="UP001211065">
    <property type="component" value="Unassembled WGS sequence"/>
</dbReference>
<feature type="coiled-coil region" evidence="9">
    <location>
        <begin position="205"/>
        <end position="260"/>
    </location>
</feature>
<feature type="coiled-coil region" evidence="9">
    <location>
        <begin position="425"/>
        <end position="459"/>
    </location>
</feature>
<keyword evidence="12" id="KW-1185">Reference proteome</keyword>
<dbReference type="GO" id="GO:0070507">
    <property type="term" value="P:regulation of microtubule cytoskeleton organization"/>
    <property type="evidence" value="ECO:0007669"/>
    <property type="project" value="InterPro"/>
</dbReference>
<evidence type="ECO:0000256" key="2">
    <source>
        <dbReference type="ARBA" id="ARBA00011832"/>
    </source>
</evidence>
<comment type="subunit">
    <text evidence="2">Directly interacts with tubulin-gamma; this interaction determines centrosomal localization.</text>
</comment>